<name>A0A6V8SE90_9CLOT</name>
<dbReference type="EMBL" id="BLZR01000001">
    <property type="protein sequence ID" value="GFP75527.1"/>
    <property type="molecule type" value="Genomic_DNA"/>
</dbReference>
<evidence type="ECO:0000313" key="1">
    <source>
        <dbReference type="EMBL" id="GFP75527.1"/>
    </source>
</evidence>
<comment type="caution">
    <text evidence="1">The sequence shown here is derived from an EMBL/GenBank/DDBJ whole genome shotgun (WGS) entry which is preliminary data.</text>
</comment>
<keyword evidence="2" id="KW-1185">Reference proteome</keyword>
<organism evidence="1 2">
    <name type="scientific">Clostridium fungisolvens</name>
    <dbReference type="NCBI Taxonomy" id="1604897"/>
    <lineage>
        <taxon>Bacteria</taxon>
        <taxon>Bacillati</taxon>
        <taxon>Bacillota</taxon>
        <taxon>Clostridia</taxon>
        <taxon>Eubacteriales</taxon>
        <taxon>Clostridiaceae</taxon>
        <taxon>Clostridium</taxon>
    </lineage>
</organism>
<protein>
    <submittedName>
        <fullName evidence="1">Uncharacterized protein</fullName>
    </submittedName>
</protein>
<dbReference type="AlphaFoldDB" id="A0A6V8SE90"/>
<dbReference type="Proteomes" id="UP000580568">
    <property type="component" value="Unassembled WGS sequence"/>
</dbReference>
<reference evidence="1 2" key="1">
    <citation type="submission" date="2020-07" db="EMBL/GenBank/DDBJ databases">
        <title>A new beta-1,3-glucan-decomposing anaerobic bacterium isolated from anoxic soil subjected to biological soil disinfestation.</title>
        <authorList>
            <person name="Ueki A."/>
            <person name="Tonouchi A."/>
        </authorList>
    </citation>
    <scope>NUCLEOTIDE SEQUENCE [LARGE SCALE GENOMIC DNA]</scope>
    <source>
        <strain evidence="1 2">TW1</strain>
    </source>
</reference>
<proteinExistence type="predicted"/>
<gene>
    <name evidence="1" type="ORF">bsdtw1_01611</name>
</gene>
<accession>A0A6V8SE90</accession>
<evidence type="ECO:0000313" key="2">
    <source>
        <dbReference type="Proteomes" id="UP000580568"/>
    </source>
</evidence>
<dbReference type="RefSeq" id="WP_183277024.1">
    <property type="nucleotide sequence ID" value="NZ_BLZR01000001.1"/>
</dbReference>
<sequence>MKFNVKKVKLSKKRELDIYIPLEVPRQLTAIDPVVWDIAILGDSVAYKYLKKLFIAASNLKSQEIIYIPTYPNDSNEYRDIWSYGIFDMDIVLVNYHSTQLKAKDIFNAINTKNSISEHLKDINIKNSSTKYPEDWLTDRRLNARRFKNTLIIYTNRDVFIKFAFDTEYMTVDNDDEQYNFNVHLHEDLIGTSKDNGFNFLYYHKKENVR</sequence>